<name>A0A286XQC4_CAVPO</name>
<dbReference type="GO" id="GO:0061061">
    <property type="term" value="P:muscle structure development"/>
    <property type="evidence" value="ECO:0007669"/>
    <property type="project" value="TreeGrafter"/>
</dbReference>
<feature type="domain" description="LIM zinc-binding" evidence="9">
    <location>
        <begin position="418"/>
        <end position="476"/>
    </location>
</feature>
<feature type="domain" description="PDZ" evidence="10">
    <location>
        <begin position="10"/>
        <end position="85"/>
    </location>
</feature>
<dbReference type="GO" id="GO:0051371">
    <property type="term" value="F:muscle alpha-actinin binding"/>
    <property type="evidence" value="ECO:0007669"/>
    <property type="project" value="TreeGrafter"/>
</dbReference>
<dbReference type="SMART" id="SM00228">
    <property type="entry name" value="PDZ"/>
    <property type="match status" value="1"/>
</dbReference>
<dbReference type="EMBL" id="AAKN02027102">
    <property type="status" value="NOT_ANNOTATED_CDS"/>
    <property type="molecule type" value="Genomic_DNA"/>
</dbReference>
<dbReference type="EMBL" id="AAKN02027103">
    <property type="status" value="NOT_ANNOTATED_CDS"/>
    <property type="molecule type" value="Genomic_DNA"/>
</dbReference>
<dbReference type="OrthoDB" id="5911912at2759"/>
<feature type="compositionally biased region" description="Basic and acidic residues" evidence="8">
    <location>
        <begin position="294"/>
        <end position="304"/>
    </location>
</feature>
<dbReference type="CDD" id="cd09453">
    <property type="entry name" value="LIM1_ENH"/>
    <property type="match status" value="1"/>
</dbReference>
<dbReference type="Ensembl" id="ENSCPOT00000047878.1">
    <property type="protein sequence ID" value="ENSCPOP00000027728.1"/>
    <property type="gene ID" value="ENSCPOG00000014742.4"/>
</dbReference>
<dbReference type="VEuPathDB" id="HostDB:ENSCPOG00000014742"/>
<feature type="compositionally biased region" description="Basic and acidic residues" evidence="8">
    <location>
        <begin position="258"/>
        <end position="273"/>
    </location>
</feature>
<dbReference type="GO" id="GO:0001725">
    <property type="term" value="C:stress fiber"/>
    <property type="evidence" value="ECO:0007669"/>
    <property type="project" value="TreeGrafter"/>
</dbReference>
<feature type="compositionally biased region" description="Polar residues" evidence="8">
    <location>
        <begin position="226"/>
        <end position="237"/>
    </location>
</feature>
<feature type="compositionally biased region" description="Polar residues" evidence="8">
    <location>
        <begin position="134"/>
        <end position="143"/>
    </location>
</feature>
<feature type="compositionally biased region" description="Low complexity" evidence="8">
    <location>
        <begin position="144"/>
        <end position="161"/>
    </location>
</feature>
<dbReference type="GO" id="GO:0007507">
    <property type="term" value="P:heart development"/>
    <property type="evidence" value="ECO:0007669"/>
    <property type="project" value="TreeGrafter"/>
</dbReference>
<dbReference type="SUPFAM" id="SSF57716">
    <property type="entry name" value="Glucocorticoid receptor-like (DNA-binding domain)"/>
    <property type="match status" value="3"/>
</dbReference>
<dbReference type="FunFam" id="2.10.110.10:FF:000014">
    <property type="entry name" value="PDZ and LIM domain protein 5"/>
    <property type="match status" value="1"/>
</dbReference>
<dbReference type="GO" id="GO:0030036">
    <property type="term" value="P:actin cytoskeleton organization"/>
    <property type="evidence" value="ECO:0007669"/>
    <property type="project" value="TreeGrafter"/>
</dbReference>
<evidence type="ECO:0000256" key="1">
    <source>
        <dbReference type="ARBA" id="ARBA00004496"/>
    </source>
</evidence>
<evidence type="ECO:0000256" key="7">
    <source>
        <dbReference type="PROSITE-ProRule" id="PRU00125"/>
    </source>
</evidence>
<dbReference type="SUPFAM" id="SSF50156">
    <property type="entry name" value="PDZ domain-like"/>
    <property type="match status" value="1"/>
</dbReference>
<dbReference type="FunFam" id="2.30.42.10:FF:000019">
    <property type="entry name" value="LIM domain binding 3 isoform 1"/>
    <property type="match status" value="1"/>
</dbReference>
<dbReference type="PROSITE" id="PS50023">
    <property type="entry name" value="LIM_DOMAIN_2"/>
    <property type="match status" value="3"/>
</dbReference>
<dbReference type="PROSITE" id="PS00478">
    <property type="entry name" value="LIM_DOMAIN_1"/>
    <property type="match status" value="1"/>
</dbReference>
<keyword evidence="5 7" id="KW-0862">Zinc</keyword>
<evidence type="ECO:0000259" key="10">
    <source>
        <dbReference type="PROSITE" id="PS50106"/>
    </source>
</evidence>
<dbReference type="GO" id="GO:0003779">
    <property type="term" value="F:actin binding"/>
    <property type="evidence" value="ECO:0007669"/>
    <property type="project" value="TreeGrafter"/>
</dbReference>
<evidence type="ECO:0000256" key="6">
    <source>
        <dbReference type="ARBA" id="ARBA00023038"/>
    </source>
</evidence>
<dbReference type="EMBL" id="AAKN02027098">
    <property type="status" value="NOT_ANNOTATED_CDS"/>
    <property type="molecule type" value="Genomic_DNA"/>
</dbReference>
<dbReference type="Gene3D" id="2.10.110.10">
    <property type="entry name" value="Cysteine Rich Protein"/>
    <property type="match status" value="3"/>
</dbReference>
<dbReference type="InterPro" id="IPR001478">
    <property type="entry name" value="PDZ"/>
</dbReference>
<dbReference type="GeneTree" id="ENSGT00940000155292"/>
<organism evidence="11 12">
    <name type="scientific">Cavia porcellus</name>
    <name type="common">Guinea pig</name>
    <dbReference type="NCBI Taxonomy" id="10141"/>
    <lineage>
        <taxon>Eukaryota</taxon>
        <taxon>Metazoa</taxon>
        <taxon>Chordata</taxon>
        <taxon>Craniata</taxon>
        <taxon>Vertebrata</taxon>
        <taxon>Euteleostomi</taxon>
        <taxon>Mammalia</taxon>
        <taxon>Eutheria</taxon>
        <taxon>Euarchontoglires</taxon>
        <taxon>Glires</taxon>
        <taxon>Rodentia</taxon>
        <taxon>Hystricomorpha</taxon>
        <taxon>Caviidae</taxon>
        <taxon>Cavia</taxon>
    </lineage>
</organism>
<keyword evidence="3 7" id="KW-0479">Metal-binding</keyword>
<evidence type="ECO:0000313" key="12">
    <source>
        <dbReference type="Proteomes" id="UP000005447"/>
    </source>
</evidence>
<keyword evidence="4" id="KW-0677">Repeat</keyword>
<dbReference type="AlphaFoldDB" id="A0A286XQC4"/>
<dbReference type="GO" id="GO:0031941">
    <property type="term" value="C:filamentous actin"/>
    <property type="evidence" value="ECO:0007669"/>
    <property type="project" value="TreeGrafter"/>
</dbReference>
<dbReference type="RefSeq" id="XP_003472144.1">
    <property type="nucleotide sequence ID" value="XM_003472096.5"/>
</dbReference>
<reference evidence="12" key="1">
    <citation type="journal article" date="2011" name="Nature">
        <title>A high-resolution map of human evolutionary constraint using 29 mammals.</title>
        <authorList>
            <person name="Lindblad-Toh K."/>
            <person name="Garber M."/>
            <person name="Zuk O."/>
            <person name="Lin M.F."/>
            <person name="Parker B.J."/>
            <person name="Washietl S."/>
            <person name="Kheradpour P."/>
            <person name="Ernst J."/>
            <person name="Jordan G."/>
            <person name="Mauceli E."/>
            <person name="Ward L.D."/>
            <person name="Lowe C.B."/>
            <person name="Holloway A.K."/>
            <person name="Clamp M."/>
            <person name="Gnerre S."/>
            <person name="Alfoldi J."/>
            <person name="Beal K."/>
            <person name="Chang J."/>
            <person name="Clawson H."/>
            <person name="Cuff J."/>
            <person name="Di Palma F."/>
            <person name="Fitzgerald S."/>
            <person name="Flicek P."/>
            <person name="Guttman M."/>
            <person name="Hubisz M.J."/>
            <person name="Jaffe D.B."/>
            <person name="Jungreis I."/>
            <person name="Kent W.J."/>
            <person name="Kostka D."/>
            <person name="Lara M."/>
            <person name="Martins A.L."/>
            <person name="Massingham T."/>
            <person name="Moltke I."/>
            <person name="Raney B.J."/>
            <person name="Rasmussen M.D."/>
            <person name="Robinson J."/>
            <person name="Stark A."/>
            <person name="Vilella A.J."/>
            <person name="Wen J."/>
            <person name="Xie X."/>
            <person name="Zody M.C."/>
            <person name="Baldwin J."/>
            <person name="Bloom T."/>
            <person name="Chin C.W."/>
            <person name="Heiman D."/>
            <person name="Nicol R."/>
            <person name="Nusbaum C."/>
            <person name="Young S."/>
            <person name="Wilkinson J."/>
            <person name="Worley K.C."/>
            <person name="Kovar C.L."/>
            <person name="Muzny D.M."/>
            <person name="Gibbs R.A."/>
            <person name="Cree A."/>
            <person name="Dihn H.H."/>
            <person name="Fowler G."/>
            <person name="Jhangiani S."/>
            <person name="Joshi V."/>
            <person name="Lee S."/>
            <person name="Lewis L.R."/>
            <person name="Nazareth L.V."/>
            <person name="Okwuonu G."/>
            <person name="Santibanez J."/>
            <person name="Warren W.C."/>
            <person name="Mardis E.R."/>
            <person name="Weinstock G.M."/>
            <person name="Wilson R.K."/>
            <person name="Delehaunty K."/>
            <person name="Dooling D."/>
            <person name="Fronik C."/>
            <person name="Fulton L."/>
            <person name="Fulton B."/>
            <person name="Graves T."/>
            <person name="Minx P."/>
            <person name="Sodergren E."/>
            <person name="Birney E."/>
            <person name="Margulies E.H."/>
            <person name="Herrero J."/>
            <person name="Green E.D."/>
            <person name="Haussler D."/>
            <person name="Siepel A."/>
            <person name="Goldman N."/>
            <person name="Pollard K.S."/>
            <person name="Pedersen J.S."/>
            <person name="Lander E.S."/>
            <person name="Kellis M."/>
        </authorList>
    </citation>
    <scope>NUCLEOTIDE SEQUENCE [LARGE SCALE GENOMIC DNA]</scope>
    <source>
        <strain evidence="12">2N</strain>
    </source>
</reference>
<dbReference type="CTD" id="10611"/>
<dbReference type="GO" id="GO:0005912">
    <property type="term" value="C:adherens junction"/>
    <property type="evidence" value="ECO:0007669"/>
    <property type="project" value="TreeGrafter"/>
</dbReference>
<protein>
    <submittedName>
        <fullName evidence="11">PDZ and LIM domain 5</fullName>
    </submittedName>
</protein>
<evidence type="ECO:0000256" key="8">
    <source>
        <dbReference type="SAM" id="MobiDB-lite"/>
    </source>
</evidence>
<evidence type="ECO:0000256" key="2">
    <source>
        <dbReference type="ARBA" id="ARBA00022490"/>
    </source>
</evidence>
<dbReference type="InterPro" id="IPR001781">
    <property type="entry name" value="Znf_LIM"/>
</dbReference>
<dbReference type="EMBL" id="AAKN02027100">
    <property type="status" value="NOT_ANNOTATED_CDS"/>
    <property type="molecule type" value="Genomic_DNA"/>
</dbReference>
<feature type="region of interest" description="Disordered" evidence="8">
    <location>
        <begin position="356"/>
        <end position="403"/>
    </location>
</feature>
<dbReference type="PROSITE" id="PS50106">
    <property type="entry name" value="PDZ"/>
    <property type="match status" value="1"/>
</dbReference>
<evidence type="ECO:0000256" key="4">
    <source>
        <dbReference type="ARBA" id="ARBA00022737"/>
    </source>
</evidence>
<proteinExistence type="predicted"/>
<evidence type="ECO:0000256" key="3">
    <source>
        <dbReference type="ARBA" id="ARBA00022723"/>
    </source>
</evidence>
<dbReference type="Proteomes" id="UP000005447">
    <property type="component" value="Unassembled WGS sequence"/>
</dbReference>
<dbReference type="EMBL" id="AAKN02027104">
    <property type="status" value="NOT_ANNOTATED_CDS"/>
    <property type="molecule type" value="Genomic_DNA"/>
</dbReference>
<dbReference type="OMA" id="ITGTEHX"/>
<feature type="compositionally biased region" description="Low complexity" evidence="8">
    <location>
        <begin position="383"/>
        <end position="399"/>
    </location>
</feature>
<reference evidence="11" key="3">
    <citation type="submission" date="2025-09" db="UniProtKB">
        <authorList>
            <consortium name="Ensembl"/>
        </authorList>
    </citation>
    <scope>IDENTIFICATION</scope>
    <source>
        <strain evidence="11">2N</strain>
    </source>
</reference>
<dbReference type="InterPro" id="IPR036034">
    <property type="entry name" value="PDZ_sf"/>
</dbReference>
<evidence type="ECO:0000313" key="11">
    <source>
        <dbReference type="Ensembl" id="ENSCPOP00000027728.1"/>
    </source>
</evidence>
<dbReference type="GO" id="GO:0046872">
    <property type="term" value="F:metal ion binding"/>
    <property type="evidence" value="ECO:0007669"/>
    <property type="project" value="UniProtKB-KW"/>
</dbReference>
<evidence type="ECO:0000256" key="5">
    <source>
        <dbReference type="ARBA" id="ARBA00022833"/>
    </source>
</evidence>
<reference evidence="11" key="2">
    <citation type="submission" date="2025-08" db="UniProtKB">
        <authorList>
            <consortium name="Ensembl"/>
        </authorList>
    </citation>
    <scope>IDENTIFICATION</scope>
    <source>
        <strain evidence="11">2N</strain>
    </source>
</reference>
<gene>
    <name evidence="11" type="primary">PDLIM5</name>
</gene>
<feature type="domain" description="LIM zinc-binding" evidence="9">
    <location>
        <begin position="477"/>
        <end position="536"/>
    </location>
</feature>
<dbReference type="PANTHER" id="PTHR24214">
    <property type="entry name" value="PDZ AND LIM DOMAIN PROTEIN ZASP"/>
    <property type="match status" value="1"/>
</dbReference>
<dbReference type="PANTHER" id="PTHR24214:SF32">
    <property type="entry name" value="PDZ AND LIM DOMAIN PROTEIN 5"/>
    <property type="match status" value="1"/>
</dbReference>
<feature type="region of interest" description="Disordered" evidence="8">
    <location>
        <begin position="214"/>
        <end position="339"/>
    </location>
</feature>
<comment type="subcellular location">
    <subcellularLocation>
        <location evidence="1">Cytoplasm</location>
    </subcellularLocation>
</comment>
<accession>A0A286XQC4</accession>
<keyword evidence="12" id="KW-1185">Reference proteome</keyword>
<dbReference type="GeneID" id="100732952"/>
<dbReference type="FunFam" id="2.10.110.10:FF:000020">
    <property type="entry name" value="PDZ and LIM domain protein 5"/>
    <property type="match status" value="1"/>
</dbReference>
<dbReference type="EMBL" id="AAKN02027099">
    <property type="status" value="NOT_ANNOTATED_CDS"/>
    <property type="molecule type" value="Genomic_DNA"/>
</dbReference>
<feature type="region of interest" description="Disordered" evidence="8">
    <location>
        <begin position="125"/>
        <end position="180"/>
    </location>
</feature>
<feature type="compositionally biased region" description="Polar residues" evidence="8">
    <location>
        <begin position="357"/>
        <end position="382"/>
    </location>
</feature>
<dbReference type="Bgee" id="ENSCPOG00000014742">
    <property type="expression patterns" value="Expressed in heart and 13 other cell types or tissues"/>
</dbReference>
<feature type="compositionally biased region" description="Pro residues" evidence="8">
    <location>
        <begin position="162"/>
        <end position="174"/>
    </location>
</feature>
<sequence>MSNYSVSLVGPAPWGFRLQGGKDFNMPLTISSLKDGGKASQANVRIGDVVLSIDGISANGMTHLEAQNKIKGCTGSLNMTLQRASATPKPEPISVQKGEPKEVVKPVPITSPAVSKVTSTTNMAYNKAPRPFGSVSSPKVTSIPSPSSAFTPAHATTSSHTSPPPLAAVTPPPSSATGLHVNASLNADQCSPALSAGKAAVNVPRQPTVTSVCSETAQELAEGQRRGSQGDSKQQNGPPRKHIVERNTEFYHIPTHSDASKKRLMEDTEDWRPRTGTTQSRSFRILAQITGTEHLQESETDNTKKANNIQEPSQQLASSAALSRSGLGSVESTSSSKPGVTSLTAAATFKPVGATSAIKSPSWQRPNQAAPSTGKTSNSMTFSGAGSPASSAAGQPQPSDQDTFVQRAEHIPAGRRTPMCAHCNQVIRGPFLVALGKSWHPEEFNCAHCKNTMAYIGFVEEKGALYCELCYEKFFAPECGRCQRKILGEVINALKQTWHVSCFVCVACGKPIRNNVFHLEDGEPYCETDYYALFGTICRGCEFPIEAGDMFLEALGCTWHDTCFVCSVCCESLEGQTFFSKKDKPLCKKHAHSVNF</sequence>
<dbReference type="InterPro" id="IPR050604">
    <property type="entry name" value="PDZ-LIM_domain"/>
</dbReference>
<dbReference type="Gene3D" id="2.30.42.10">
    <property type="match status" value="1"/>
</dbReference>
<dbReference type="Pfam" id="PF00412">
    <property type="entry name" value="LIM"/>
    <property type="match status" value="3"/>
</dbReference>
<dbReference type="GO" id="GO:0030018">
    <property type="term" value="C:Z disc"/>
    <property type="evidence" value="ECO:0007669"/>
    <property type="project" value="TreeGrafter"/>
</dbReference>
<feature type="domain" description="LIM zinc-binding" evidence="9">
    <location>
        <begin position="537"/>
        <end position="596"/>
    </location>
</feature>
<dbReference type="eggNOG" id="KOG1703">
    <property type="taxonomic scope" value="Eukaryota"/>
</dbReference>
<keyword evidence="6 7" id="KW-0440">LIM domain</keyword>
<dbReference type="FunFam" id="2.10.110.10:FF:000010">
    <property type="entry name" value="PDZ and LIM domain protein 5"/>
    <property type="match status" value="1"/>
</dbReference>
<dbReference type="CDD" id="cd06753">
    <property type="entry name" value="PDZ_PDLIM-like"/>
    <property type="match status" value="1"/>
</dbReference>
<dbReference type="SMART" id="SM00132">
    <property type="entry name" value="LIM"/>
    <property type="match status" value="3"/>
</dbReference>
<keyword evidence="2" id="KW-0963">Cytoplasm</keyword>
<evidence type="ECO:0000259" key="9">
    <source>
        <dbReference type="PROSITE" id="PS50023"/>
    </source>
</evidence>
<feature type="compositionally biased region" description="Low complexity" evidence="8">
    <location>
        <begin position="313"/>
        <end position="336"/>
    </location>
</feature>
<dbReference type="Pfam" id="PF00595">
    <property type="entry name" value="PDZ"/>
    <property type="match status" value="1"/>
</dbReference>
<dbReference type="EMBL" id="AAKN02027101">
    <property type="status" value="NOT_ANNOTATED_CDS"/>
    <property type="molecule type" value="Genomic_DNA"/>
</dbReference>
<dbReference type="KEGG" id="cpoc:100732952"/>